<dbReference type="EC" id="2.7.1.130" evidence="2"/>
<comment type="caution">
    <text evidence="10">The sequence shown here is derived from an EMBL/GenBank/DDBJ whole genome shotgun (WGS) entry which is preliminary data.</text>
</comment>
<keyword evidence="8" id="KW-0067">ATP-binding</keyword>
<keyword evidence="7" id="KW-0418">Kinase</keyword>
<gene>
    <name evidence="10" type="ORF">GpartN1_g5659.t1</name>
</gene>
<dbReference type="GO" id="GO:0016020">
    <property type="term" value="C:membrane"/>
    <property type="evidence" value="ECO:0007669"/>
    <property type="project" value="GOC"/>
</dbReference>
<dbReference type="Proteomes" id="UP001061958">
    <property type="component" value="Unassembled WGS sequence"/>
</dbReference>
<evidence type="ECO:0000256" key="4">
    <source>
        <dbReference type="ARBA" id="ARBA00022556"/>
    </source>
</evidence>
<proteinExistence type="predicted"/>
<keyword evidence="3" id="KW-0444">Lipid biosynthesis</keyword>
<evidence type="ECO:0000313" key="11">
    <source>
        <dbReference type="Proteomes" id="UP001061958"/>
    </source>
</evidence>
<comment type="pathway">
    <text evidence="1">Glycolipid biosynthesis; lipid IV(A) biosynthesis; lipid IV(A) from (3R)-3-hydroxytetradecanoyl-[acyl-carrier-protein] and UDP-N-acetyl-alpha-D-glucosamine: step 6/6.</text>
</comment>
<evidence type="ECO:0000256" key="2">
    <source>
        <dbReference type="ARBA" id="ARBA00012071"/>
    </source>
</evidence>
<evidence type="ECO:0000256" key="1">
    <source>
        <dbReference type="ARBA" id="ARBA00004870"/>
    </source>
</evidence>
<dbReference type="Pfam" id="PF02606">
    <property type="entry name" value="LpxK"/>
    <property type="match status" value="1"/>
</dbReference>
<organism evidence="10 11">
    <name type="scientific">Galdieria partita</name>
    <dbReference type="NCBI Taxonomy" id="83374"/>
    <lineage>
        <taxon>Eukaryota</taxon>
        <taxon>Rhodophyta</taxon>
        <taxon>Bangiophyceae</taxon>
        <taxon>Galdieriales</taxon>
        <taxon>Galdieriaceae</taxon>
        <taxon>Galdieria</taxon>
    </lineage>
</organism>
<evidence type="ECO:0000256" key="7">
    <source>
        <dbReference type="ARBA" id="ARBA00022777"/>
    </source>
</evidence>
<accession>A0A9C7USI5</accession>
<evidence type="ECO:0000256" key="3">
    <source>
        <dbReference type="ARBA" id="ARBA00022516"/>
    </source>
</evidence>
<dbReference type="AlphaFoldDB" id="A0A9C7USI5"/>
<keyword evidence="6" id="KW-0547">Nucleotide-binding</keyword>
<keyword evidence="11" id="KW-1185">Reference proteome</keyword>
<evidence type="ECO:0000313" key="10">
    <source>
        <dbReference type="EMBL" id="GJQ13868.1"/>
    </source>
</evidence>
<dbReference type="EMBL" id="BQMJ01000048">
    <property type="protein sequence ID" value="GJQ13868.1"/>
    <property type="molecule type" value="Genomic_DNA"/>
</dbReference>
<dbReference type="SUPFAM" id="SSF52540">
    <property type="entry name" value="P-loop containing nucleoside triphosphate hydrolases"/>
    <property type="match status" value="1"/>
</dbReference>
<reference evidence="10" key="2">
    <citation type="submission" date="2022-01" db="EMBL/GenBank/DDBJ databases">
        <authorList>
            <person name="Hirooka S."/>
            <person name="Miyagishima S.Y."/>
        </authorList>
    </citation>
    <scope>NUCLEOTIDE SEQUENCE</scope>
    <source>
        <strain evidence="10">NBRC 102759</strain>
    </source>
</reference>
<dbReference type="GO" id="GO:0009245">
    <property type="term" value="P:lipid A biosynthetic process"/>
    <property type="evidence" value="ECO:0007669"/>
    <property type="project" value="UniProtKB-KW"/>
</dbReference>
<keyword evidence="4" id="KW-0441">Lipid A biosynthesis</keyword>
<protein>
    <recommendedName>
        <fullName evidence="2">tetraacyldisaccharide 4'-kinase</fullName>
        <ecNumber evidence="2">2.7.1.130</ecNumber>
    </recommendedName>
</protein>
<dbReference type="OrthoDB" id="10266567at2759"/>
<keyword evidence="9" id="KW-0443">Lipid metabolism</keyword>
<name>A0A9C7USI5_9RHOD</name>
<dbReference type="InterPro" id="IPR003758">
    <property type="entry name" value="LpxK"/>
</dbReference>
<evidence type="ECO:0000256" key="5">
    <source>
        <dbReference type="ARBA" id="ARBA00022679"/>
    </source>
</evidence>
<sequence length="413" mass="47534">MWLSLRRKGRACLKWLLECQSKSPKNPSFSGFYNYTFVESSQQHIHIRMIDLFLKLCSYLYLCGLKVHRGWYRYGLGKSSQLYLKEPNGSKRQVFTFAVGNYTWGGTGKTPFVIFLSRLLVSRGYQPVILSRGYGYKDEAKMMIRQGVASHVISGSNREEAFQNAFSSVVPCSSMVVILDDGLQHWRLNRQFNILMVNAALAFGINGHLIPRGSLREPPCQAASRSTCIVLHHCNQVSNFQLQQLKTWFQIHCPEKPILTSFMLARSLYCISPQGKLDACSLDAITNQYAVLCCGIEYPNGLLQTILKYCHPKQLHIESLVDHHWFVLQELIEIVLKWNSFYASWNLIITEKDYYRNEDVFHQLVQYRNVKRHVQVYIVKAELQIHSGIQTFSKLLDKMGLSPIPSKSDVTFI</sequence>
<dbReference type="GO" id="GO:0005524">
    <property type="term" value="F:ATP binding"/>
    <property type="evidence" value="ECO:0007669"/>
    <property type="project" value="UniProtKB-KW"/>
</dbReference>
<evidence type="ECO:0000256" key="9">
    <source>
        <dbReference type="ARBA" id="ARBA00023098"/>
    </source>
</evidence>
<dbReference type="InterPro" id="IPR027417">
    <property type="entry name" value="P-loop_NTPase"/>
</dbReference>
<dbReference type="GO" id="GO:0009029">
    <property type="term" value="F:lipid-A 4'-kinase activity"/>
    <property type="evidence" value="ECO:0007669"/>
    <property type="project" value="UniProtKB-EC"/>
</dbReference>
<evidence type="ECO:0000256" key="6">
    <source>
        <dbReference type="ARBA" id="ARBA00022741"/>
    </source>
</evidence>
<keyword evidence="5" id="KW-0808">Transferase</keyword>
<dbReference type="PANTHER" id="PTHR42724:SF1">
    <property type="entry name" value="TETRAACYLDISACCHARIDE 4'-KINASE, MITOCHONDRIAL-RELATED"/>
    <property type="match status" value="1"/>
</dbReference>
<reference evidence="10" key="1">
    <citation type="journal article" date="2022" name="Proc. Natl. Acad. Sci. U.S.A.">
        <title>Life cycle and functional genomics of the unicellular red alga Galdieria for elucidating algal and plant evolution and industrial use.</title>
        <authorList>
            <person name="Hirooka S."/>
            <person name="Itabashi T."/>
            <person name="Ichinose T.M."/>
            <person name="Onuma R."/>
            <person name="Fujiwara T."/>
            <person name="Yamashita S."/>
            <person name="Jong L.W."/>
            <person name="Tomita R."/>
            <person name="Iwane A.H."/>
            <person name="Miyagishima S.Y."/>
        </authorList>
    </citation>
    <scope>NUCLEOTIDE SEQUENCE</scope>
    <source>
        <strain evidence="10">NBRC 102759</strain>
    </source>
</reference>
<evidence type="ECO:0000256" key="8">
    <source>
        <dbReference type="ARBA" id="ARBA00022840"/>
    </source>
</evidence>
<dbReference type="PANTHER" id="PTHR42724">
    <property type="entry name" value="TETRAACYLDISACCHARIDE 4'-KINASE"/>
    <property type="match status" value="1"/>
</dbReference>